<feature type="non-terminal residue" evidence="6">
    <location>
        <position position="271"/>
    </location>
</feature>
<evidence type="ECO:0000256" key="2">
    <source>
        <dbReference type="SAM" id="Coils"/>
    </source>
</evidence>
<dbReference type="Pfam" id="PF14988">
    <property type="entry name" value="DUF4515"/>
    <property type="match status" value="1"/>
</dbReference>
<dbReference type="EMBL" id="VXAU01003976">
    <property type="protein sequence ID" value="NXK93954.1"/>
    <property type="molecule type" value="Genomic_DNA"/>
</dbReference>
<dbReference type="PANTHER" id="PTHR14845">
    <property type="entry name" value="COILED-COIL DOMAIN-CONTAINING 166"/>
    <property type="match status" value="1"/>
</dbReference>
<feature type="region of interest" description="Disordered" evidence="3">
    <location>
        <begin position="1"/>
        <end position="37"/>
    </location>
</feature>
<proteinExistence type="predicted"/>
<evidence type="ECO:0000256" key="1">
    <source>
        <dbReference type="ARBA" id="ARBA00023054"/>
    </source>
</evidence>
<feature type="region of interest" description="Disordered" evidence="3">
    <location>
        <begin position="75"/>
        <end position="94"/>
    </location>
</feature>
<evidence type="ECO:0000313" key="6">
    <source>
        <dbReference type="EMBL" id="NXK98836.1"/>
    </source>
</evidence>
<evidence type="ECO:0000256" key="3">
    <source>
        <dbReference type="SAM" id="MobiDB-lite"/>
    </source>
</evidence>
<keyword evidence="1 2" id="KW-0175">Coiled coil</keyword>
<dbReference type="AlphaFoldDB" id="A0A7L0NYW6"/>
<dbReference type="EMBL" id="VXAU01011135">
    <property type="protein sequence ID" value="NXK98836.1"/>
    <property type="molecule type" value="Genomic_DNA"/>
</dbReference>
<feature type="coiled-coil region" evidence="2">
    <location>
        <begin position="223"/>
        <end position="271"/>
    </location>
</feature>
<accession>A0A7L0NYW6</accession>
<evidence type="ECO:0000313" key="7">
    <source>
        <dbReference type="Proteomes" id="UP000520463"/>
    </source>
</evidence>
<reference evidence="6 7" key="1">
    <citation type="submission" date="2019-09" db="EMBL/GenBank/DDBJ databases">
        <title>Bird 10,000 Genomes (B10K) Project - Family phase.</title>
        <authorList>
            <person name="Zhang G."/>
        </authorList>
    </citation>
    <scope>NUCLEOTIDE SEQUENCE [LARGE SCALE GENOMIC DNA]</scope>
    <source>
        <strain evidence="6">B10K-DU-001-43</strain>
        <tissue evidence="6">Muscle</tissue>
    </source>
</reference>
<dbReference type="PANTHER" id="PTHR14845:SF0">
    <property type="entry name" value="DUF4515 DOMAIN-CONTAINING PROTEIN"/>
    <property type="match status" value="1"/>
</dbReference>
<dbReference type="Proteomes" id="UP000520463">
    <property type="component" value="Unassembled WGS sequence"/>
</dbReference>
<keyword evidence="7" id="KW-1185">Reference proteome</keyword>
<name>A0A7L0NYW6_9PASS</name>
<protein>
    <submittedName>
        <fullName evidence="6">CC166 protein</fullName>
    </submittedName>
</protein>
<evidence type="ECO:0000259" key="4">
    <source>
        <dbReference type="Pfam" id="PF14988"/>
    </source>
</evidence>
<sequence>MASTSKRKEEPTAAGKNKQGTRSKDGETAGETSDLEILPRERKLYLQEERGILTEHLDTYLGRAERLLRESKSLEKAAQGTREQNRVLLSCGQKRGRERRDLPVTLNDQNHRAVAQTREQRERLIPRYAGKERELTSSLRDTEAEASLLDTELEELLRLHRDASVRAEQRVKELEKESLVTRIRCAEETRGIRSGFLQDKADCERRCQQRMRRLTWRAEEAALRALIRHVQQVKAENRRLRHELLHLIQHSQVLRDAKTRLQDQREQLLRE</sequence>
<feature type="domain" description="DUF4515" evidence="4">
    <location>
        <begin position="87"/>
        <end position="270"/>
    </location>
</feature>
<organism evidence="6 7">
    <name type="scientific">Formicarius rufipectus</name>
    <dbReference type="NCBI Taxonomy" id="1118560"/>
    <lineage>
        <taxon>Eukaryota</taxon>
        <taxon>Metazoa</taxon>
        <taxon>Chordata</taxon>
        <taxon>Craniata</taxon>
        <taxon>Vertebrata</taxon>
        <taxon>Euteleostomi</taxon>
        <taxon>Archelosauria</taxon>
        <taxon>Archosauria</taxon>
        <taxon>Dinosauria</taxon>
        <taxon>Saurischia</taxon>
        <taxon>Theropoda</taxon>
        <taxon>Coelurosauria</taxon>
        <taxon>Aves</taxon>
        <taxon>Neognathae</taxon>
        <taxon>Neoaves</taxon>
        <taxon>Telluraves</taxon>
        <taxon>Australaves</taxon>
        <taxon>Passeriformes</taxon>
        <taxon>Formicariidae</taxon>
        <taxon>Formicarius</taxon>
    </lineage>
</organism>
<evidence type="ECO:0000313" key="5">
    <source>
        <dbReference type="EMBL" id="NXK93954.1"/>
    </source>
</evidence>
<dbReference type="InterPro" id="IPR032777">
    <property type="entry name" value="DUF4515"/>
</dbReference>
<dbReference type="OrthoDB" id="2129492at2759"/>
<feature type="compositionally biased region" description="Basic and acidic residues" evidence="3">
    <location>
        <begin position="1"/>
        <end position="11"/>
    </location>
</feature>
<feature type="non-terminal residue" evidence="6">
    <location>
        <position position="1"/>
    </location>
</feature>
<gene>
    <name evidence="6" type="primary">Ccdc166_1</name>
    <name evidence="5" type="synonym">Ccdc166_0</name>
    <name evidence="6" type="ORF">FORRUF_R14920</name>
    <name evidence="5" type="ORF">FORRUF_R14978</name>
</gene>
<comment type="caution">
    <text evidence="6">The sequence shown here is derived from an EMBL/GenBank/DDBJ whole genome shotgun (WGS) entry which is preliminary data.</text>
</comment>
<feature type="coiled-coil region" evidence="2">
    <location>
        <begin position="139"/>
        <end position="177"/>
    </location>
</feature>